<dbReference type="Gene3D" id="2.40.50.40">
    <property type="match status" value="1"/>
</dbReference>
<protein>
    <recommendedName>
        <fullName evidence="1">Chromo domain-containing protein</fullName>
    </recommendedName>
</protein>
<name>A0A8T0Q5M5_PANVG</name>
<dbReference type="EMBL" id="CM029050">
    <property type="protein sequence ID" value="KAG2565614.1"/>
    <property type="molecule type" value="Genomic_DNA"/>
</dbReference>
<evidence type="ECO:0000313" key="2">
    <source>
        <dbReference type="EMBL" id="KAG2565614.1"/>
    </source>
</evidence>
<dbReference type="PROSITE" id="PS50013">
    <property type="entry name" value="CHROMO_2"/>
    <property type="match status" value="1"/>
</dbReference>
<dbReference type="AlphaFoldDB" id="A0A8T0Q5M5"/>
<dbReference type="InterPro" id="IPR023780">
    <property type="entry name" value="Chromo_domain"/>
</dbReference>
<gene>
    <name evidence="2" type="ORF">PVAP13_7NG100051</name>
</gene>
<organism evidence="2 3">
    <name type="scientific">Panicum virgatum</name>
    <name type="common">Blackwell switchgrass</name>
    <dbReference type="NCBI Taxonomy" id="38727"/>
    <lineage>
        <taxon>Eukaryota</taxon>
        <taxon>Viridiplantae</taxon>
        <taxon>Streptophyta</taxon>
        <taxon>Embryophyta</taxon>
        <taxon>Tracheophyta</taxon>
        <taxon>Spermatophyta</taxon>
        <taxon>Magnoliopsida</taxon>
        <taxon>Liliopsida</taxon>
        <taxon>Poales</taxon>
        <taxon>Poaceae</taxon>
        <taxon>PACMAD clade</taxon>
        <taxon>Panicoideae</taxon>
        <taxon>Panicodae</taxon>
        <taxon>Paniceae</taxon>
        <taxon>Panicinae</taxon>
        <taxon>Panicum</taxon>
        <taxon>Panicum sect. Hiantes</taxon>
    </lineage>
</organism>
<dbReference type="Pfam" id="PF24626">
    <property type="entry name" value="SH3_Tf2-1"/>
    <property type="match status" value="1"/>
</dbReference>
<sequence>MKHQADKHRSEHSFSMGDQVYLKLQPYVQTSVANRTNQKLSFRFFGPYTVLQRIGNAAYKLDLPADAKIHPVVHVSQLKHHIPPAAEVNPDLTSISTDPLELLTPEKVLDVRLVKKGASTIKQLLVKWSFLPQELATWEEETDLHRRFPSSSA</sequence>
<evidence type="ECO:0000313" key="3">
    <source>
        <dbReference type="Proteomes" id="UP000823388"/>
    </source>
</evidence>
<proteinExistence type="predicted"/>
<dbReference type="InterPro" id="IPR056924">
    <property type="entry name" value="SH3_Tf2-1"/>
</dbReference>
<dbReference type="Proteomes" id="UP000823388">
    <property type="component" value="Chromosome 7N"/>
</dbReference>
<feature type="domain" description="Chromo" evidence="1">
    <location>
        <begin position="103"/>
        <end position="153"/>
    </location>
</feature>
<dbReference type="InterPro" id="IPR016197">
    <property type="entry name" value="Chromo-like_dom_sf"/>
</dbReference>
<reference evidence="2" key="1">
    <citation type="submission" date="2020-05" db="EMBL/GenBank/DDBJ databases">
        <title>WGS assembly of Panicum virgatum.</title>
        <authorList>
            <person name="Lovell J.T."/>
            <person name="Jenkins J."/>
            <person name="Shu S."/>
            <person name="Juenger T.E."/>
            <person name="Schmutz J."/>
        </authorList>
    </citation>
    <scope>NUCLEOTIDE SEQUENCE</scope>
    <source>
        <strain evidence="2">AP13</strain>
    </source>
</reference>
<dbReference type="SUPFAM" id="SSF54160">
    <property type="entry name" value="Chromo domain-like"/>
    <property type="match status" value="1"/>
</dbReference>
<comment type="caution">
    <text evidence="2">The sequence shown here is derived from an EMBL/GenBank/DDBJ whole genome shotgun (WGS) entry which is preliminary data.</text>
</comment>
<dbReference type="PANTHER" id="PTHR46148">
    <property type="entry name" value="CHROMO DOMAIN-CONTAINING PROTEIN"/>
    <property type="match status" value="1"/>
</dbReference>
<dbReference type="PANTHER" id="PTHR46148:SF52">
    <property type="entry name" value="OS04G0603800 PROTEIN"/>
    <property type="match status" value="1"/>
</dbReference>
<evidence type="ECO:0000259" key="1">
    <source>
        <dbReference type="PROSITE" id="PS50013"/>
    </source>
</evidence>
<dbReference type="InterPro" id="IPR000953">
    <property type="entry name" value="Chromo/chromo_shadow_dom"/>
</dbReference>
<dbReference type="Pfam" id="PF00385">
    <property type="entry name" value="Chromo"/>
    <property type="match status" value="1"/>
</dbReference>
<accession>A0A8T0Q5M5</accession>
<keyword evidence="3" id="KW-1185">Reference proteome</keyword>